<proteinExistence type="predicted"/>
<feature type="coiled-coil region" evidence="1">
    <location>
        <begin position="31"/>
        <end position="65"/>
    </location>
</feature>
<name>A0A670YPM3_PSETE</name>
<keyword evidence="5" id="KW-1185">Reference proteome</keyword>
<dbReference type="OMA" id="QYPTHER"/>
<reference evidence="4" key="1">
    <citation type="submission" date="2025-08" db="UniProtKB">
        <authorList>
            <consortium name="Ensembl"/>
        </authorList>
    </citation>
    <scope>IDENTIFICATION</scope>
</reference>
<dbReference type="InterPro" id="IPR004244">
    <property type="entry name" value="Transposase_22"/>
</dbReference>
<evidence type="ECO:0000256" key="1">
    <source>
        <dbReference type="SAM" id="Coils"/>
    </source>
</evidence>
<dbReference type="Gene3D" id="1.20.5.170">
    <property type="match status" value="1"/>
</dbReference>
<keyword evidence="1" id="KW-0175">Coiled coil</keyword>
<feature type="compositionally biased region" description="Basic and acidic residues" evidence="2">
    <location>
        <begin position="255"/>
        <end position="264"/>
    </location>
</feature>
<feature type="domain" description="L1 transposable element RRM" evidence="3">
    <location>
        <begin position="107"/>
        <end position="157"/>
    </location>
</feature>
<dbReference type="PANTHER" id="PTHR11505">
    <property type="entry name" value="L1 TRANSPOSABLE ELEMENT-RELATED"/>
    <property type="match status" value="1"/>
</dbReference>
<protein>
    <recommendedName>
        <fullName evidence="3">L1 transposable element RRM domain-containing protein</fullName>
    </recommendedName>
</protein>
<dbReference type="SUPFAM" id="SSF57997">
    <property type="entry name" value="Tropomyosin"/>
    <property type="match status" value="1"/>
</dbReference>
<feature type="compositionally biased region" description="Basic and acidic residues" evidence="2">
    <location>
        <begin position="239"/>
        <end position="248"/>
    </location>
</feature>
<dbReference type="AlphaFoldDB" id="A0A670YPM3"/>
<dbReference type="GeneTree" id="ENSGT00960000187359"/>
<evidence type="ECO:0000259" key="3">
    <source>
        <dbReference type="Pfam" id="PF02994"/>
    </source>
</evidence>
<reference evidence="4" key="2">
    <citation type="submission" date="2025-09" db="UniProtKB">
        <authorList>
            <consortium name="Ensembl"/>
        </authorList>
    </citation>
    <scope>IDENTIFICATION</scope>
</reference>
<dbReference type="InterPro" id="IPR043636">
    <property type="entry name" value="L1_RRM_dom"/>
</dbReference>
<dbReference type="Gene3D" id="3.30.70.1820">
    <property type="entry name" value="L1 transposable element, RRM domain"/>
    <property type="match status" value="1"/>
</dbReference>
<sequence>MKLQDKEKEKEQERVSFQMIMQGIQDLKVKMDTIEQRTGRMEQMMEKYEERLQNVEEGGKQREEKIGNIDNRLTAIEQEKRQDLVAVMIEILAGALEITEEKMMDGVDEIYRVFTRYAMRNKLPREIHVRFTKKTIKTQILQVARDKGLKYKGKEIMVLKQVPRRVREMRREYRFLTKKLLEKDVNYRWLIPEGLMFIWQEQRHRIDSIEKAEIFHNKFFGRREIETEKETFAIEPQEDQMRSGKEEGAVGGQMETKEQHEVRSTRTVRPKYKT</sequence>
<accession>A0A670YPM3</accession>
<evidence type="ECO:0000313" key="5">
    <source>
        <dbReference type="Proteomes" id="UP000472273"/>
    </source>
</evidence>
<organism evidence="4 5">
    <name type="scientific">Pseudonaja textilis</name>
    <name type="common">Eastern brown snake</name>
    <dbReference type="NCBI Taxonomy" id="8673"/>
    <lineage>
        <taxon>Eukaryota</taxon>
        <taxon>Metazoa</taxon>
        <taxon>Chordata</taxon>
        <taxon>Craniata</taxon>
        <taxon>Vertebrata</taxon>
        <taxon>Euteleostomi</taxon>
        <taxon>Lepidosauria</taxon>
        <taxon>Squamata</taxon>
        <taxon>Bifurcata</taxon>
        <taxon>Unidentata</taxon>
        <taxon>Episquamata</taxon>
        <taxon>Toxicofera</taxon>
        <taxon>Serpentes</taxon>
        <taxon>Colubroidea</taxon>
        <taxon>Elapidae</taxon>
        <taxon>Hydrophiinae</taxon>
        <taxon>Pseudonaja</taxon>
    </lineage>
</organism>
<dbReference type="Proteomes" id="UP000472273">
    <property type="component" value="Unplaced"/>
</dbReference>
<dbReference type="Ensembl" id="ENSPTXT00000011886.1">
    <property type="protein sequence ID" value="ENSPTXP00000011513.1"/>
    <property type="gene ID" value="ENSPTXG00000008127.1"/>
</dbReference>
<evidence type="ECO:0000313" key="4">
    <source>
        <dbReference type="Ensembl" id="ENSPTXP00000011513.1"/>
    </source>
</evidence>
<feature type="region of interest" description="Disordered" evidence="2">
    <location>
        <begin position="231"/>
        <end position="274"/>
    </location>
</feature>
<evidence type="ECO:0000256" key="2">
    <source>
        <dbReference type="SAM" id="MobiDB-lite"/>
    </source>
</evidence>
<dbReference type="Pfam" id="PF02994">
    <property type="entry name" value="Transposase_22"/>
    <property type="match status" value="1"/>
</dbReference>